<evidence type="ECO:0000256" key="5">
    <source>
        <dbReference type="ARBA" id="ARBA00022989"/>
    </source>
</evidence>
<keyword evidence="6 7" id="KW-0472">Membrane</keyword>
<feature type="transmembrane region" description="Helical" evidence="7">
    <location>
        <begin position="62"/>
        <end position="83"/>
    </location>
</feature>
<dbReference type="GO" id="GO:0008508">
    <property type="term" value="F:bile acid:sodium symporter activity"/>
    <property type="evidence" value="ECO:0007669"/>
    <property type="project" value="TreeGrafter"/>
</dbReference>
<keyword evidence="5 7" id="KW-1133">Transmembrane helix</keyword>
<accession>A0AAV6RWR2</accession>
<evidence type="ECO:0000256" key="3">
    <source>
        <dbReference type="ARBA" id="ARBA00022692"/>
    </source>
</evidence>
<keyword evidence="9" id="KW-1185">Reference proteome</keyword>
<dbReference type="InterPro" id="IPR002657">
    <property type="entry name" value="BilAc:Na_symport/Acr3"/>
</dbReference>
<name>A0AAV6RWR2_SOLSE</name>
<keyword evidence="4" id="KW-0813">Transport</keyword>
<gene>
    <name evidence="8" type="ORF">JOB18_042960</name>
</gene>
<evidence type="ECO:0000256" key="1">
    <source>
        <dbReference type="ARBA" id="ARBA00004141"/>
    </source>
</evidence>
<feature type="transmembrane region" description="Helical" evidence="7">
    <location>
        <begin position="188"/>
        <end position="209"/>
    </location>
</feature>
<feature type="transmembrane region" description="Helical" evidence="7">
    <location>
        <begin position="153"/>
        <end position="176"/>
    </location>
</feature>
<evidence type="ECO:0000313" key="9">
    <source>
        <dbReference type="Proteomes" id="UP000693946"/>
    </source>
</evidence>
<keyword evidence="4" id="KW-0769">Symport</keyword>
<comment type="caution">
    <text evidence="8">The sequence shown here is derived from an EMBL/GenBank/DDBJ whole genome shotgun (WGS) entry which is preliminary data.</text>
</comment>
<protein>
    <submittedName>
        <fullName evidence="8">Sodium/bile acid cotransporter-like</fullName>
    </submittedName>
</protein>
<evidence type="ECO:0000256" key="4">
    <source>
        <dbReference type="ARBA" id="ARBA00022847"/>
    </source>
</evidence>
<comment type="similarity">
    <text evidence="2">Belongs to the bile acid:sodium symporter (BASS) (TC 2.A.28) family.</text>
</comment>
<organism evidence="8 9">
    <name type="scientific">Solea senegalensis</name>
    <name type="common">Senegalese sole</name>
    <dbReference type="NCBI Taxonomy" id="28829"/>
    <lineage>
        <taxon>Eukaryota</taxon>
        <taxon>Metazoa</taxon>
        <taxon>Chordata</taxon>
        <taxon>Craniata</taxon>
        <taxon>Vertebrata</taxon>
        <taxon>Euteleostomi</taxon>
        <taxon>Actinopterygii</taxon>
        <taxon>Neopterygii</taxon>
        <taxon>Teleostei</taxon>
        <taxon>Neoteleostei</taxon>
        <taxon>Acanthomorphata</taxon>
        <taxon>Carangaria</taxon>
        <taxon>Pleuronectiformes</taxon>
        <taxon>Pleuronectoidei</taxon>
        <taxon>Soleidae</taxon>
        <taxon>Solea</taxon>
    </lineage>
</organism>
<sequence length="371" mass="40348">MSCSSSRSRAKQVSRRQQSCFSMNDSAALISDLHLWLNQRFQFNATAANATFAMRPLADKTISVIVIVILFIAMVAVGCIMDVTKIKSFLVKPKGVAVAVLCQFGVMPLTAFCLAKAFQLRDSLAVVVLICGCCPGGALSNVLTLAAGGDINLSLVMTSASTVLSLGFMPLLLFIYCQAFPSLQGAVPYGRIALNLIMILVPCSIGIFINRCRPQYSRTIKRVGYSTMALSLVVVGAIVVYQLGAYALILLFPPLVASAALLPVIGFVLGYVLTSCCSLTHAERRTVALETGCQQCQLAMTIMKTAFPPAMIGPLFLFPMLVWFFQLTGGCVMIMAFRCHQMFTRKRKEKYNPAHTEDDAMTERPQSSPKF</sequence>
<feature type="transmembrane region" description="Helical" evidence="7">
    <location>
        <begin position="124"/>
        <end position="146"/>
    </location>
</feature>
<dbReference type="InterPro" id="IPR004710">
    <property type="entry name" value="Bilac:Na_transpt"/>
</dbReference>
<evidence type="ECO:0000256" key="7">
    <source>
        <dbReference type="SAM" id="Phobius"/>
    </source>
</evidence>
<reference evidence="8 9" key="1">
    <citation type="journal article" date="2021" name="Sci. Rep.">
        <title>Chromosome anchoring in Senegalese sole (Solea senegalensis) reveals sex-associated markers and genome rearrangements in flatfish.</title>
        <authorList>
            <person name="Guerrero-Cozar I."/>
            <person name="Gomez-Garrido J."/>
            <person name="Berbel C."/>
            <person name="Martinez-Blanch J.F."/>
            <person name="Alioto T."/>
            <person name="Claros M.G."/>
            <person name="Gagnaire P.A."/>
            <person name="Manchado M."/>
        </authorList>
    </citation>
    <scope>NUCLEOTIDE SEQUENCE [LARGE SCALE GENOMIC DNA]</scope>
    <source>
        <strain evidence="8">Sse05_10M</strain>
    </source>
</reference>
<dbReference type="Proteomes" id="UP000693946">
    <property type="component" value="Linkage Group LG17"/>
</dbReference>
<dbReference type="Pfam" id="PF01758">
    <property type="entry name" value="SBF"/>
    <property type="match status" value="1"/>
</dbReference>
<feature type="transmembrane region" description="Helical" evidence="7">
    <location>
        <begin position="315"/>
        <end position="337"/>
    </location>
</feature>
<evidence type="ECO:0000313" key="8">
    <source>
        <dbReference type="EMBL" id="KAG7509384.1"/>
    </source>
</evidence>
<dbReference type="AlphaFoldDB" id="A0AAV6RWR2"/>
<proteinExistence type="inferred from homology"/>
<comment type="subcellular location">
    <subcellularLocation>
        <location evidence="1">Membrane</location>
        <topology evidence="1">Multi-pass membrane protein</topology>
    </subcellularLocation>
</comment>
<dbReference type="PANTHER" id="PTHR10361">
    <property type="entry name" value="SODIUM-BILE ACID COTRANSPORTER"/>
    <property type="match status" value="1"/>
</dbReference>
<dbReference type="EMBL" id="JAGKHQ010000009">
    <property type="protein sequence ID" value="KAG7509384.1"/>
    <property type="molecule type" value="Genomic_DNA"/>
</dbReference>
<feature type="transmembrane region" description="Helical" evidence="7">
    <location>
        <begin position="95"/>
        <end position="118"/>
    </location>
</feature>
<feature type="transmembrane region" description="Helical" evidence="7">
    <location>
        <begin position="255"/>
        <end position="274"/>
    </location>
</feature>
<evidence type="ECO:0000256" key="6">
    <source>
        <dbReference type="ARBA" id="ARBA00023136"/>
    </source>
</evidence>
<feature type="transmembrane region" description="Helical" evidence="7">
    <location>
        <begin position="229"/>
        <end position="249"/>
    </location>
</feature>
<dbReference type="PANTHER" id="PTHR10361:SF40">
    <property type="entry name" value="HEPATIC SODIUM_BILE ACID COTRANSPORTER"/>
    <property type="match status" value="1"/>
</dbReference>
<evidence type="ECO:0000256" key="2">
    <source>
        <dbReference type="ARBA" id="ARBA00006528"/>
    </source>
</evidence>
<dbReference type="GO" id="GO:0016020">
    <property type="term" value="C:membrane"/>
    <property type="evidence" value="ECO:0007669"/>
    <property type="project" value="UniProtKB-SubCell"/>
</dbReference>
<keyword evidence="3 7" id="KW-0812">Transmembrane</keyword>